<dbReference type="EMBL" id="CAUYUJ010009362">
    <property type="protein sequence ID" value="CAK0826563.1"/>
    <property type="molecule type" value="Genomic_DNA"/>
</dbReference>
<feature type="region of interest" description="Disordered" evidence="1">
    <location>
        <begin position="37"/>
        <end position="66"/>
    </location>
</feature>
<organism evidence="2 3">
    <name type="scientific">Prorocentrum cordatum</name>
    <dbReference type="NCBI Taxonomy" id="2364126"/>
    <lineage>
        <taxon>Eukaryota</taxon>
        <taxon>Sar</taxon>
        <taxon>Alveolata</taxon>
        <taxon>Dinophyceae</taxon>
        <taxon>Prorocentrales</taxon>
        <taxon>Prorocentraceae</taxon>
        <taxon>Prorocentrum</taxon>
    </lineage>
</organism>
<protein>
    <submittedName>
        <fullName evidence="2">Uncharacterized protein</fullName>
    </submittedName>
</protein>
<comment type="caution">
    <text evidence="2">The sequence shown here is derived from an EMBL/GenBank/DDBJ whole genome shotgun (WGS) entry which is preliminary data.</text>
</comment>
<sequence length="97" mass="10588">APEAAGAGAQRPWIELAMEIGSAEVPPLVDEGQVILNDEPARAPRRRREWKVPSPSASRPVSPRLDEILSRLPPTGELRREHGQILSEIMSRLPPAG</sequence>
<evidence type="ECO:0000313" key="3">
    <source>
        <dbReference type="Proteomes" id="UP001189429"/>
    </source>
</evidence>
<evidence type="ECO:0000256" key="1">
    <source>
        <dbReference type="SAM" id="MobiDB-lite"/>
    </source>
</evidence>
<name>A0ABN9S690_9DINO</name>
<reference evidence="2" key="1">
    <citation type="submission" date="2023-10" db="EMBL/GenBank/DDBJ databases">
        <authorList>
            <person name="Chen Y."/>
            <person name="Shah S."/>
            <person name="Dougan E. K."/>
            <person name="Thang M."/>
            <person name="Chan C."/>
        </authorList>
    </citation>
    <scope>NUCLEOTIDE SEQUENCE [LARGE SCALE GENOMIC DNA]</scope>
</reference>
<feature type="non-terminal residue" evidence="2">
    <location>
        <position position="97"/>
    </location>
</feature>
<proteinExistence type="predicted"/>
<keyword evidence="3" id="KW-1185">Reference proteome</keyword>
<feature type="non-terminal residue" evidence="2">
    <location>
        <position position="1"/>
    </location>
</feature>
<evidence type="ECO:0000313" key="2">
    <source>
        <dbReference type="EMBL" id="CAK0826563.1"/>
    </source>
</evidence>
<feature type="compositionally biased region" description="Low complexity" evidence="1">
    <location>
        <begin position="52"/>
        <end position="63"/>
    </location>
</feature>
<accession>A0ABN9S690</accession>
<dbReference type="Proteomes" id="UP001189429">
    <property type="component" value="Unassembled WGS sequence"/>
</dbReference>
<gene>
    <name evidence="2" type="ORF">PCOR1329_LOCUS26367</name>
</gene>